<dbReference type="RefSeq" id="WP_084043421.1">
    <property type="nucleotide sequence ID" value="NZ_CP015405.2"/>
</dbReference>
<accession>A0A1C7IFV7</accession>
<dbReference type="KEGG" id="byl:A4V09_03370"/>
<gene>
    <name evidence="4" type="ORF">A4V09_03370</name>
</gene>
<evidence type="ECO:0000259" key="3">
    <source>
        <dbReference type="Pfam" id="PF00080"/>
    </source>
</evidence>
<feature type="domain" description="Superoxide dismutase copper/zinc binding" evidence="3">
    <location>
        <begin position="49"/>
        <end position="163"/>
    </location>
</feature>
<proteinExistence type="inferred from homology"/>
<dbReference type="STRING" id="1796616.A4V09_03370"/>
<feature type="region of interest" description="Disordered" evidence="2">
    <location>
        <begin position="143"/>
        <end position="169"/>
    </location>
</feature>
<keyword evidence="5" id="KW-1185">Reference proteome</keyword>
<dbReference type="GO" id="GO:0005507">
    <property type="term" value="F:copper ion binding"/>
    <property type="evidence" value="ECO:0007669"/>
    <property type="project" value="InterPro"/>
</dbReference>
<protein>
    <submittedName>
        <fullName evidence="4">Superoxide dismutase</fullName>
    </submittedName>
</protein>
<evidence type="ECO:0000313" key="5">
    <source>
        <dbReference type="Proteomes" id="UP000092574"/>
    </source>
</evidence>
<evidence type="ECO:0000256" key="2">
    <source>
        <dbReference type="SAM" id="MobiDB-lite"/>
    </source>
</evidence>
<name>A0A1C7IFV7_9FIRM</name>
<reference evidence="4" key="1">
    <citation type="submission" date="2017-04" db="EMBL/GenBank/DDBJ databases">
        <title>Complete Genome Sequences of Twelve Strains of a Stable Defined Moderately Diverse Mouse Microbiota 2 (sDMDMm2).</title>
        <authorList>
            <person name="Uchimura Y."/>
            <person name="Wyss M."/>
            <person name="Brugiroux S."/>
            <person name="Limenitakis J.P."/>
            <person name="Stecher B."/>
            <person name="McCoy K.D."/>
            <person name="Macpherson A.J."/>
        </authorList>
    </citation>
    <scope>NUCLEOTIDE SEQUENCE</scope>
    <source>
        <strain evidence="4">YL58</strain>
    </source>
</reference>
<dbReference type="SUPFAM" id="SSF49329">
    <property type="entry name" value="Cu,Zn superoxide dismutase-like"/>
    <property type="match status" value="1"/>
</dbReference>
<dbReference type="AlphaFoldDB" id="A0A1C7IFV7"/>
<comment type="similarity">
    <text evidence="1">Belongs to the Cu-Zn superoxide dismutase family.</text>
</comment>
<evidence type="ECO:0000313" key="4">
    <source>
        <dbReference type="EMBL" id="ANU78531.2"/>
    </source>
</evidence>
<evidence type="ECO:0000256" key="1">
    <source>
        <dbReference type="ARBA" id="ARBA00010457"/>
    </source>
</evidence>
<dbReference type="GO" id="GO:0006801">
    <property type="term" value="P:superoxide metabolic process"/>
    <property type="evidence" value="ECO:0007669"/>
    <property type="project" value="InterPro"/>
</dbReference>
<dbReference type="InterPro" id="IPR036423">
    <property type="entry name" value="SOD-like_Cu/Zn_dom_sf"/>
</dbReference>
<dbReference type="InterPro" id="IPR024134">
    <property type="entry name" value="SOD_Cu/Zn_/chaperone"/>
</dbReference>
<dbReference type="Gene3D" id="2.60.40.200">
    <property type="entry name" value="Superoxide dismutase, copper/zinc binding domain"/>
    <property type="match status" value="1"/>
</dbReference>
<sequence length="169" mass="18754">MTYMRRELLEAMQKVVTTAPEAYSFVYGGKRYPNIKGFVYFFPLWGGTVVLADIAGLPTSEAACQEKVFAFHIHEGSSCEENAEGDYPLTGSHLNPKDCPHPEHAGDLPPLFENDGYALSMFYTNRFVPEEIIGRTVIIHEKPDDFKTQPSGDSGSKIACGEIKSNLED</sequence>
<dbReference type="InterPro" id="IPR001424">
    <property type="entry name" value="SOD_Cu_Zn_dom"/>
</dbReference>
<organism evidence="4 5">
    <name type="scientific">Blautia pseudococcoides</name>
    <dbReference type="NCBI Taxonomy" id="1796616"/>
    <lineage>
        <taxon>Bacteria</taxon>
        <taxon>Bacillati</taxon>
        <taxon>Bacillota</taxon>
        <taxon>Clostridia</taxon>
        <taxon>Lachnospirales</taxon>
        <taxon>Lachnospiraceae</taxon>
        <taxon>Blautia</taxon>
    </lineage>
</organism>
<dbReference type="EMBL" id="CP015405">
    <property type="protein sequence ID" value="ANU78531.2"/>
    <property type="molecule type" value="Genomic_DNA"/>
</dbReference>
<dbReference type="Pfam" id="PF00080">
    <property type="entry name" value="Sod_Cu"/>
    <property type="match status" value="1"/>
</dbReference>
<dbReference type="OrthoDB" id="9792957at2"/>
<dbReference type="Proteomes" id="UP000092574">
    <property type="component" value="Chromosome"/>
</dbReference>
<dbReference type="PANTHER" id="PTHR10003">
    <property type="entry name" value="SUPEROXIDE DISMUTASE CU-ZN -RELATED"/>
    <property type="match status" value="1"/>
</dbReference>